<protein>
    <submittedName>
        <fullName evidence="1">Uncharacterized protein</fullName>
    </submittedName>
</protein>
<keyword evidence="2" id="KW-1185">Reference proteome</keyword>
<evidence type="ECO:0000313" key="1">
    <source>
        <dbReference type="EMBL" id="KAF7129452.1"/>
    </source>
</evidence>
<evidence type="ECO:0000313" key="2">
    <source>
        <dbReference type="Proteomes" id="UP000626092"/>
    </source>
</evidence>
<dbReference type="OrthoDB" id="10490088at2759"/>
<gene>
    <name evidence="1" type="ORF">RHSIM_Rhsim10G0146200</name>
</gene>
<name>A0A834LCC3_RHOSS</name>
<comment type="caution">
    <text evidence="1">The sequence shown here is derived from an EMBL/GenBank/DDBJ whole genome shotgun (WGS) entry which is preliminary data.</text>
</comment>
<dbReference type="AlphaFoldDB" id="A0A834LCC3"/>
<proteinExistence type="predicted"/>
<organism evidence="1 2">
    <name type="scientific">Rhododendron simsii</name>
    <name type="common">Sims's rhododendron</name>
    <dbReference type="NCBI Taxonomy" id="118357"/>
    <lineage>
        <taxon>Eukaryota</taxon>
        <taxon>Viridiplantae</taxon>
        <taxon>Streptophyta</taxon>
        <taxon>Embryophyta</taxon>
        <taxon>Tracheophyta</taxon>
        <taxon>Spermatophyta</taxon>
        <taxon>Magnoliopsida</taxon>
        <taxon>eudicotyledons</taxon>
        <taxon>Gunneridae</taxon>
        <taxon>Pentapetalae</taxon>
        <taxon>asterids</taxon>
        <taxon>Ericales</taxon>
        <taxon>Ericaceae</taxon>
        <taxon>Ericoideae</taxon>
        <taxon>Rhodoreae</taxon>
        <taxon>Rhododendron</taxon>
    </lineage>
</organism>
<sequence length="289" mass="32309">MVTGVRNLQGNLFVITNHNPGNIPHNLLLLLIRNATVLNPVTKVTKNFQMPHWHGIEMEVTSQKCHLVLRTGGNNTTVTPLELVWADHTGVGAHTGVPGGFSRESGLHGRNNAAQNRRDFAAGDHCPYLHQGDREYEDRRCTDKGWANGWKSRDKMDDRREYLQSMADLMISAVILLRRGRSQDDWRKPSSDSDVVKQTGEYLKAERCNSAGPCKEQSHCLPLASSSLGRSFSMSSSLLRIFLFKLLAQISSASSLLAADFLFLKLLATDFLLFQWCNIRGVNGAKEEF</sequence>
<accession>A0A834LCC3</accession>
<reference evidence="1" key="1">
    <citation type="submission" date="2019-11" db="EMBL/GenBank/DDBJ databases">
        <authorList>
            <person name="Liu Y."/>
            <person name="Hou J."/>
            <person name="Li T.-Q."/>
            <person name="Guan C.-H."/>
            <person name="Wu X."/>
            <person name="Wu H.-Z."/>
            <person name="Ling F."/>
            <person name="Zhang R."/>
            <person name="Shi X.-G."/>
            <person name="Ren J.-P."/>
            <person name="Chen E.-F."/>
            <person name="Sun J.-M."/>
        </authorList>
    </citation>
    <scope>NUCLEOTIDE SEQUENCE</scope>
    <source>
        <strain evidence="1">Adult_tree_wgs_1</strain>
        <tissue evidence="1">Leaves</tissue>
    </source>
</reference>
<dbReference type="EMBL" id="WJXA01000010">
    <property type="protein sequence ID" value="KAF7129452.1"/>
    <property type="molecule type" value="Genomic_DNA"/>
</dbReference>
<dbReference type="Proteomes" id="UP000626092">
    <property type="component" value="Unassembled WGS sequence"/>
</dbReference>